<organism evidence="2 3">
    <name type="scientific">Thelonectria olida</name>
    <dbReference type="NCBI Taxonomy" id="1576542"/>
    <lineage>
        <taxon>Eukaryota</taxon>
        <taxon>Fungi</taxon>
        <taxon>Dikarya</taxon>
        <taxon>Ascomycota</taxon>
        <taxon>Pezizomycotina</taxon>
        <taxon>Sordariomycetes</taxon>
        <taxon>Hypocreomycetidae</taxon>
        <taxon>Hypocreales</taxon>
        <taxon>Nectriaceae</taxon>
        <taxon>Thelonectria</taxon>
    </lineage>
</organism>
<sequence>MSESGTVAIFSIAQHGHLVPYLAAIHASCITHDRTIATFLPPLSHEKLLAWWKERIAEANDAKRLILILLNESEPGSRVKGQEVMGVVMMALPSSETGPFRGQVEKLLIHKSFRGRGGAKTLMNRLEAEATKLGRTMLLLDTETGSLAEDVFKKFGYVELGQIPRYGISPTGELRDGTFFYKNLQQ</sequence>
<proteinExistence type="predicted"/>
<name>A0A9P9AU86_9HYPO</name>
<dbReference type="EMBL" id="JAGPYM010000004">
    <property type="protein sequence ID" value="KAH6895449.1"/>
    <property type="molecule type" value="Genomic_DNA"/>
</dbReference>
<dbReference type="Pfam" id="PF00583">
    <property type="entry name" value="Acetyltransf_1"/>
    <property type="match status" value="1"/>
</dbReference>
<dbReference type="GO" id="GO:0016747">
    <property type="term" value="F:acyltransferase activity, transferring groups other than amino-acyl groups"/>
    <property type="evidence" value="ECO:0007669"/>
    <property type="project" value="InterPro"/>
</dbReference>
<dbReference type="PROSITE" id="PS51186">
    <property type="entry name" value="GNAT"/>
    <property type="match status" value="1"/>
</dbReference>
<dbReference type="AlphaFoldDB" id="A0A9P9AU86"/>
<dbReference type="OrthoDB" id="41532at2759"/>
<gene>
    <name evidence="2" type="ORF">B0T10DRAFT_603131</name>
</gene>
<dbReference type="InterPro" id="IPR016181">
    <property type="entry name" value="Acyl_CoA_acyltransferase"/>
</dbReference>
<dbReference type="CDD" id="cd04301">
    <property type="entry name" value="NAT_SF"/>
    <property type="match status" value="1"/>
</dbReference>
<keyword evidence="3" id="KW-1185">Reference proteome</keyword>
<reference evidence="2 3" key="1">
    <citation type="journal article" date="2021" name="Nat. Commun.">
        <title>Genetic determinants of endophytism in the Arabidopsis root mycobiome.</title>
        <authorList>
            <person name="Mesny F."/>
            <person name="Miyauchi S."/>
            <person name="Thiergart T."/>
            <person name="Pickel B."/>
            <person name="Atanasova L."/>
            <person name="Karlsson M."/>
            <person name="Huettel B."/>
            <person name="Barry K.W."/>
            <person name="Haridas S."/>
            <person name="Chen C."/>
            <person name="Bauer D."/>
            <person name="Andreopoulos W."/>
            <person name="Pangilinan J."/>
            <person name="LaButti K."/>
            <person name="Riley R."/>
            <person name="Lipzen A."/>
            <person name="Clum A."/>
            <person name="Drula E."/>
            <person name="Henrissat B."/>
            <person name="Kohler A."/>
            <person name="Grigoriev I.V."/>
            <person name="Martin F.M."/>
            <person name="Hacquard S."/>
        </authorList>
    </citation>
    <scope>NUCLEOTIDE SEQUENCE [LARGE SCALE GENOMIC DNA]</scope>
    <source>
        <strain evidence="2 3">MPI-CAGE-CH-0241</strain>
    </source>
</reference>
<feature type="domain" description="N-acetyltransferase" evidence="1">
    <location>
        <begin position="38"/>
        <end position="185"/>
    </location>
</feature>
<evidence type="ECO:0000313" key="3">
    <source>
        <dbReference type="Proteomes" id="UP000777438"/>
    </source>
</evidence>
<evidence type="ECO:0000313" key="2">
    <source>
        <dbReference type="EMBL" id="KAH6895449.1"/>
    </source>
</evidence>
<dbReference type="SUPFAM" id="SSF55729">
    <property type="entry name" value="Acyl-CoA N-acyltransferases (Nat)"/>
    <property type="match status" value="1"/>
</dbReference>
<comment type="caution">
    <text evidence="2">The sequence shown here is derived from an EMBL/GenBank/DDBJ whole genome shotgun (WGS) entry which is preliminary data.</text>
</comment>
<accession>A0A9P9AU86</accession>
<evidence type="ECO:0000259" key="1">
    <source>
        <dbReference type="PROSITE" id="PS51186"/>
    </source>
</evidence>
<dbReference type="InterPro" id="IPR000182">
    <property type="entry name" value="GNAT_dom"/>
</dbReference>
<dbReference type="Proteomes" id="UP000777438">
    <property type="component" value="Unassembled WGS sequence"/>
</dbReference>
<protein>
    <submittedName>
        <fullName evidence="2">Acyl-CoA N-acyltransferase</fullName>
    </submittedName>
</protein>
<dbReference type="Gene3D" id="3.40.630.30">
    <property type="match status" value="1"/>
</dbReference>